<keyword evidence="4 7" id="KW-0812">Transmembrane</keyword>
<accession>A0A1V6LSE9</accession>
<evidence type="ECO:0000256" key="9">
    <source>
        <dbReference type="SAM" id="SignalP"/>
    </source>
</evidence>
<proteinExistence type="inferred from homology"/>
<evidence type="ECO:0000313" key="13">
    <source>
        <dbReference type="Proteomes" id="UP000191680"/>
    </source>
</evidence>
<dbReference type="PANTHER" id="PTHR40980:SF4">
    <property type="entry name" value="TONB-DEPENDENT RECEPTOR-LIKE BETA-BARREL DOMAIN-CONTAINING PROTEIN"/>
    <property type="match status" value="1"/>
</dbReference>
<reference evidence="12 13" key="1">
    <citation type="submission" date="2016-12" db="EMBL/GenBank/DDBJ databases">
        <authorList>
            <person name="Song W.-J."/>
            <person name="Kurnit D.M."/>
        </authorList>
    </citation>
    <scope>NUCLEOTIDE SEQUENCE [LARGE SCALE GENOMIC DNA]</scope>
    <source>
        <strain evidence="12 13">HSG9</strain>
    </source>
</reference>
<keyword evidence="6 7" id="KW-0998">Cell outer membrane</keyword>
<organism evidence="12 13">
    <name type="scientific">Croceivirga radicis</name>
    <dbReference type="NCBI Taxonomy" id="1929488"/>
    <lineage>
        <taxon>Bacteria</taxon>
        <taxon>Pseudomonadati</taxon>
        <taxon>Bacteroidota</taxon>
        <taxon>Flavobacteriia</taxon>
        <taxon>Flavobacteriales</taxon>
        <taxon>Flavobacteriaceae</taxon>
        <taxon>Croceivirga</taxon>
    </lineage>
</organism>
<keyword evidence="13" id="KW-1185">Reference proteome</keyword>
<dbReference type="InterPro" id="IPR008969">
    <property type="entry name" value="CarboxyPept-like_regulatory"/>
</dbReference>
<dbReference type="Pfam" id="PF07715">
    <property type="entry name" value="Plug"/>
    <property type="match status" value="1"/>
</dbReference>
<dbReference type="Pfam" id="PF13620">
    <property type="entry name" value="CarboxypepD_reg"/>
    <property type="match status" value="1"/>
</dbReference>
<dbReference type="PROSITE" id="PS52016">
    <property type="entry name" value="TONB_DEPENDENT_REC_3"/>
    <property type="match status" value="1"/>
</dbReference>
<dbReference type="EMBL" id="MTBC01000004">
    <property type="protein sequence ID" value="OQD42977.1"/>
    <property type="molecule type" value="Genomic_DNA"/>
</dbReference>
<dbReference type="RefSeq" id="WP_080318771.1">
    <property type="nucleotide sequence ID" value="NZ_MTBC01000004.1"/>
</dbReference>
<dbReference type="Gene3D" id="2.60.40.1120">
    <property type="entry name" value="Carboxypeptidase-like, regulatory domain"/>
    <property type="match status" value="1"/>
</dbReference>
<comment type="similarity">
    <text evidence="7">Belongs to the TonB-dependent receptor family.</text>
</comment>
<evidence type="ECO:0000256" key="3">
    <source>
        <dbReference type="ARBA" id="ARBA00022452"/>
    </source>
</evidence>
<dbReference type="InterPro" id="IPR037066">
    <property type="entry name" value="Plug_dom_sf"/>
</dbReference>
<evidence type="ECO:0000256" key="7">
    <source>
        <dbReference type="PROSITE-ProRule" id="PRU01360"/>
    </source>
</evidence>
<dbReference type="Gene3D" id="2.170.130.10">
    <property type="entry name" value="TonB-dependent receptor, plug domain"/>
    <property type="match status" value="1"/>
</dbReference>
<evidence type="ECO:0000256" key="5">
    <source>
        <dbReference type="ARBA" id="ARBA00023136"/>
    </source>
</evidence>
<protein>
    <submittedName>
        <fullName evidence="12">TonB-dependent receptor</fullName>
    </submittedName>
</protein>
<evidence type="ECO:0000313" key="12">
    <source>
        <dbReference type="EMBL" id="OQD42977.1"/>
    </source>
</evidence>
<evidence type="ECO:0000256" key="8">
    <source>
        <dbReference type="SAM" id="MobiDB-lite"/>
    </source>
</evidence>
<dbReference type="Pfam" id="PF14905">
    <property type="entry name" value="OMP_b-brl_3"/>
    <property type="match status" value="1"/>
</dbReference>
<name>A0A1V6LSE9_9FLAO</name>
<gene>
    <name evidence="12" type="ORF">BUL40_07745</name>
</gene>
<evidence type="ECO:0000259" key="10">
    <source>
        <dbReference type="Pfam" id="PF07715"/>
    </source>
</evidence>
<dbReference type="OrthoDB" id="8764943at2"/>
<keyword evidence="9" id="KW-0732">Signal</keyword>
<dbReference type="PANTHER" id="PTHR40980">
    <property type="entry name" value="PLUG DOMAIN-CONTAINING PROTEIN"/>
    <property type="match status" value="1"/>
</dbReference>
<feature type="domain" description="Outer membrane protein beta-barrel" evidence="11">
    <location>
        <begin position="378"/>
        <end position="800"/>
    </location>
</feature>
<evidence type="ECO:0000256" key="4">
    <source>
        <dbReference type="ARBA" id="ARBA00022692"/>
    </source>
</evidence>
<evidence type="ECO:0000256" key="2">
    <source>
        <dbReference type="ARBA" id="ARBA00022448"/>
    </source>
</evidence>
<keyword evidence="2 7" id="KW-0813">Transport</keyword>
<comment type="caution">
    <text evidence="12">The sequence shown here is derived from an EMBL/GenBank/DDBJ whole genome shotgun (WGS) entry which is preliminary data.</text>
</comment>
<dbReference type="SUPFAM" id="SSF49464">
    <property type="entry name" value="Carboxypeptidase regulatory domain-like"/>
    <property type="match status" value="1"/>
</dbReference>
<dbReference type="SUPFAM" id="SSF56935">
    <property type="entry name" value="Porins"/>
    <property type="match status" value="1"/>
</dbReference>
<feature type="region of interest" description="Disordered" evidence="8">
    <location>
        <begin position="807"/>
        <end position="830"/>
    </location>
</feature>
<dbReference type="AlphaFoldDB" id="A0A1V6LSE9"/>
<evidence type="ECO:0000256" key="1">
    <source>
        <dbReference type="ARBA" id="ARBA00004571"/>
    </source>
</evidence>
<feature type="compositionally biased region" description="Acidic residues" evidence="8">
    <location>
        <begin position="819"/>
        <end position="830"/>
    </location>
</feature>
<dbReference type="InterPro" id="IPR041700">
    <property type="entry name" value="OMP_b-brl_3"/>
</dbReference>
<dbReference type="Gene3D" id="2.40.170.20">
    <property type="entry name" value="TonB-dependent receptor, beta-barrel domain"/>
    <property type="match status" value="1"/>
</dbReference>
<dbReference type="InterPro" id="IPR039426">
    <property type="entry name" value="TonB-dep_rcpt-like"/>
</dbReference>
<feature type="chain" id="PRO_5011963449" evidence="9">
    <location>
        <begin position="19"/>
        <end position="830"/>
    </location>
</feature>
<dbReference type="GO" id="GO:0009279">
    <property type="term" value="C:cell outer membrane"/>
    <property type="evidence" value="ECO:0007669"/>
    <property type="project" value="UniProtKB-SubCell"/>
</dbReference>
<dbReference type="InterPro" id="IPR036942">
    <property type="entry name" value="Beta-barrel_TonB_sf"/>
</dbReference>
<comment type="subcellular location">
    <subcellularLocation>
        <location evidence="1 7">Cell outer membrane</location>
        <topology evidence="1 7">Multi-pass membrane protein</topology>
    </subcellularLocation>
</comment>
<dbReference type="InterPro" id="IPR012910">
    <property type="entry name" value="Plug_dom"/>
</dbReference>
<keyword evidence="12" id="KW-0675">Receptor</keyword>
<keyword evidence="3 7" id="KW-1134">Transmembrane beta strand</keyword>
<feature type="domain" description="TonB-dependent receptor plug" evidence="10">
    <location>
        <begin position="147"/>
        <end position="225"/>
    </location>
</feature>
<sequence length="830" mass="93298">MRKLFLTILSLTTLATFAQRPTTQTKPIKITGTVVDKDSGQPLEFATLVVQSVDDPSKVDGGITDFDGKFTVNVPAGNYNLKVEYISYKSFTLNNQNLTSDKDLGKIALTLDATQLEAVEVVGERTTVEVRLDKKIYNVGKDLTNSGATISDALNNIPSVDVDVEGAISLRGNENVRILINGKPSALAGFGSTDALRQLPADAIEKVEVITSPSARYDAEGTAGILNIVLKKEKVLGFNGSVNAFVGDPANAGVTFNGNLRTKKFNLFTTLGYRYRDAPGNAIFDNTYTSGSFDRVFEDRTYNRLDKNLNANLGIEYFLTENSSITAAGFYRQSDENDLTENSNQRFNDGSVTSETFREEDQNEDGDTYQVSLNYVNNFNDDGHKLTADFQYSKNNQIQTSVIEENQNIPTNELIALENVFEDEEEREYLIQADYVLPMGEAQFEAGFRSTLEQSITDYQLDSLDQASGNFVTNENLTNKFTYDENVHAAYVQYGNKYGKFSVLAGLRLENTILKGKVESEFDPEALQEELGIDVDVNFDKDYLGLFPTVNLVYEISETENFSIGYNRRINRPRGWFINPFPSRSSRTNIFQGNPDLDPAYSNAFDIGYLKRWKKLTLTSSVYYQKETNSFERVQEETGQTTTDGIEIVRSIPINLSTQNRYGAEASVLYNPTKWLRLTSSFNYFKFSTEGFFNGVDYGTDNSSYFARLGSKITLPADINWQTNAFYFGPRANAQTETKGITSINLAFSKDIFKDNATVSLNVSDLLNSRRRKSFTETEFFTSRSEFQWRQRQVTLSFLYRFNQSKNDRQRNGNRNGGGDDDYEFEGGQS</sequence>
<evidence type="ECO:0000256" key="6">
    <source>
        <dbReference type="ARBA" id="ARBA00023237"/>
    </source>
</evidence>
<feature type="signal peptide" evidence="9">
    <location>
        <begin position="1"/>
        <end position="18"/>
    </location>
</feature>
<keyword evidence="5 7" id="KW-0472">Membrane</keyword>
<dbReference type="Proteomes" id="UP000191680">
    <property type="component" value="Unassembled WGS sequence"/>
</dbReference>
<evidence type="ECO:0000259" key="11">
    <source>
        <dbReference type="Pfam" id="PF14905"/>
    </source>
</evidence>